<dbReference type="PANTHER" id="PTHR19375">
    <property type="entry name" value="HEAT SHOCK PROTEIN 70KDA"/>
    <property type="match status" value="1"/>
</dbReference>
<keyword evidence="2" id="KW-0547">Nucleotide-binding</keyword>
<comment type="caution">
    <text evidence="4">The sequence shown here is derived from an EMBL/GenBank/DDBJ whole genome shotgun (WGS) entry which is preliminary data.</text>
</comment>
<comment type="similarity">
    <text evidence="1">Belongs to the heat shock protein 70 family.</text>
</comment>
<dbReference type="PRINTS" id="PR00301">
    <property type="entry name" value="HEATSHOCK70"/>
</dbReference>
<evidence type="ECO:0000313" key="5">
    <source>
        <dbReference type="Proteomes" id="UP000094527"/>
    </source>
</evidence>
<gene>
    <name evidence="4" type="ORF">Ocin01_19881</name>
</gene>
<evidence type="ECO:0000256" key="1">
    <source>
        <dbReference type="ARBA" id="ARBA00007381"/>
    </source>
</evidence>
<dbReference type="Gene3D" id="3.30.420.40">
    <property type="match status" value="2"/>
</dbReference>
<proteinExistence type="inferred from homology"/>
<keyword evidence="3" id="KW-0067">ATP-binding</keyword>
<evidence type="ECO:0000313" key="4">
    <source>
        <dbReference type="EMBL" id="ODM86801.1"/>
    </source>
</evidence>
<dbReference type="SUPFAM" id="SSF53067">
    <property type="entry name" value="Actin-like ATPase domain"/>
    <property type="match status" value="1"/>
</dbReference>
<dbReference type="AlphaFoldDB" id="A0A1D2M1J1"/>
<dbReference type="GO" id="GO:0005524">
    <property type="term" value="F:ATP binding"/>
    <property type="evidence" value="ECO:0007669"/>
    <property type="project" value="UniProtKB-KW"/>
</dbReference>
<dbReference type="PROSITE" id="PS01036">
    <property type="entry name" value="HSP70_3"/>
    <property type="match status" value="1"/>
</dbReference>
<keyword evidence="4" id="KW-0346">Stress response</keyword>
<keyword evidence="5" id="KW-1185">Reference proteome</keyword>
<dbReference type="InterPro" id="IPR043129">
    <property type="entry name" value="ATPase_NBD"/>
</dbReference>
<dbReference type="GO" id="GO:0140662">
    <property type="term" value="F:ATP-dependent protein folding chaperone"/>
    <property type="evidence" value="ECO:0007669"/>
    <property type="project" value="InterPro"/>
</dbReference>
<dbReference type="InterPro" id="IPR013126">
    <property type="entry name" value="Hsp_70_fam"/>
</dbReference>
<reference evidence="4 5" key="1">
    <citation type="journal article" date="2016" name="Genome Biol. Evol.">
        <title>Gene Family Evolution Reflects Adaptation to Soil Environmental Stressors in the Genome of the Collembolan Orchesella cincta.</title>
        <authorList>
            <person name="Faddeeva-Vakhrusheva A."/>
            <person name="Derks M.F."/>
            <person name="Anvar S.Y."/>
            <person name="Agamennone V."/>
            <person name="Suring W."/>
            <person name="Smit S."/>
            <person name="van Straalen N.M."/>
            <person name="Roelofs D."/>
        </authorList>
    </citation>
    <scope>NUCLEOTIDE SEQUENCE [LARGE SCALE GENOMIC DNA]</scope>
    <source>
        <tissue evidence="4">Mixed pool</tissue>
    </source>
</reference>
<sequence length="147" mass="15752">QKALKAANVEKESLHDILLVGGSTRIPKIREMLAELFNKKLLSQSVHADSAVAYGAAVQAALLNGVNEETLLSLETINDVTPMALGISTNCATNAEGYFIKNPRSLQIYNADESQADVATEISNRLISTGFDESDDSSGQSADYESM</sequence>
<evidence type="ECO:0000256" key="3">
    <source>
        <dbReference type="ARBA" id="ARBA00022840"/>
    </source>
</evidence>
<accession>A0A1D2M1J1</accession>
<dbReference type="STRING" id="48709.A0A1D2M1J1"/>
<protein>
    <submittedName>
        <fullName evidence="4">Heat shock cognate 71 kDa protein</fullName>
    </submittedName>
</protein>
<evidence type="ECO:0000256" key="2">
    <source>
        <dbReference type="ARBA" id="ARBA00022741"/>
    </source>
</evidence>
<name>A0A1D2M1J1_ORCCI</name>
<dbReference type="EMBL" id="LJIJ01007205">
    <property type="protein sequence ID" value="ODM86801.1"/>
    <property type="molecule type" value="Genomic_DNA"/>
</dbReference>
<feature type="non-terminal residue" evidence="4">
    <location>
        <position position="147"/>
    </location>
</feature>
<organism evidence="4 5">
    <name type="scientific">Orchesella cincta</name>
    <name type="common">Springtail</name>
    <name type="synonym">Podura cincta</name>
    <dbReference type="NCBI Taxonomy" id="48709"/>
    <lineage>
        <taxon>Eukaryota</taxon>
        <taxon>Metazoa</taxon>
        <taxon>Ecdysozoa</taxon>
        <taxon>Arthropoda</taxon>
        <taxon>Hexapoda</taxon>
        <taxon>Collembola</taxon>
        <taxon>Entomobryomorpha</taxon>
        <taxon>Entomobryoidea</taxon>
        <taxon>Orchesellidae</taxon>
        <taxon>Orchesellinae</taxon>
        <taxon>Orchesella</taxon>
    </lineage>
</organism>
<feature type="non-terminal residue" evidence="4">
    <location>
        <position position="1"/>
    </location>
</feature>
<dbReference type="Proteomes" id="UP000094527">
    <property type="component" value="Unassembled WGS sequence"/>
</dbReference>
<dbReference type="InterPro" id="IPR018181">
    <property type="entry name" value="Heat_shock_70_CS"/>
</dbReference>
<dbReference type="Pfam" id="PF00012">
    <property type="entry name" value="HSP70"/>
    <property type="match status" value="1"/>
</dbReference>